<dbReference type="RefSeq" id="WP_035444670.1">
    <property type="nucleotide sequence ID" value="NZ_CABKOL010000104.1"/>
</dbReference>
<dbReference type="PANTHER" id="PTHR37312">
    <property type="entry name" value="MEMBRANE-BOUND ACYLTRANSFERASE YKRP-RELATED"/>
    <property type="match status" value="1"/>
</dbReference>
<dbReference type="AlphaFoldDB" id="A0A6P1EC09"/>
<feature type="domain" description="Acyltransferase 3" evidence="2">
    <location>
        <begin position="26"/>
        <end position="302"/>
    </location>
</feature>
<organism evidence="3 4">
    <name type="scientific">Lentilactobacillus hilgardii</name>
    <name type="common">Lactobacillus hilgardii</name>
    <dbReference type="NCBI Taxonomy" id="1588"/>
    <lineage>
        <taxon>Bacteria</taxon>
        <taxon>Bacillati</taxon>
        <taxon>Bacillota</taxon>
        <taxon>Bacilli</taxon>
        <taxon>Lactobacillales</taxon>
        <taxon>Lactobacillaceae</taxon>
        <taxon>Lentilactobacillus</taxon>
    </lineage>
</organism>
<feature type="transmembrane region" description="Helical" evidence="1">
    <location>
        <begin position="323"/>
        <end position="339"/>
    </location>
</feature>
<dbReference type="EMBL" id="CP047121">
    <property type="protein sequence ID" value="QHB52771.1"/>
    <property type="molecule type" value="Genomic_DNA"/>
</dbReference>
<dbReference type="InterPro" id="IPR002656">
    <property type="entry name" value="Acyl_transf_3_dom"/>
</dbReference>
<feature type="transmembrane region" description="Helical" evidence="1">
    <location>
        <begin position="30"/>
        <end position="47"/>
    </location>
</feature>
<sequence length="358" mass="40572">MIKEERKYLMAKHFKTNSGEPNNRVEWLDIAKAYGIIAIVLGHILTGSSTAHFLYWWHIPLFFLIAGIFLKPLKSTDAWLTFFKKRVISELLMYAGIGLLLICLYTVIHHQSNQFLMKHLFDLVLGGRTLNFYTSTFWFINVYLLTIMAVTVLISVTKNWLIILLITIAGLFLGTGYQQVTWMHINGFAMMPWGMDTVLITAFYTYLGYLLFHGHLKWLEKIEVNMPIMALAGLIIYIHSKGDFSFRLSLKSHLMQSSLPIGLAVAVIPVIFSLAIMVCAYFTSKIPIKFGLPIIGRHTLAIMYGHKLFLDLCLLIGMRSLPVRLAIGIIAPVMIALIVQKVGKSIFERSGGQLIDKV</sequence>
<dbReference type="PANTHER" id="PTHR37312:SF1">
    <property type="entry name" value="MEMBRANE-BOUND ACYLTRANSFERASE YKRP-RELATED"/>
    <property type="match status" value="1"/>
</dbReference>
<keyword evidence="3" id="KW-0808">Transferase</keyword>
<evidence type="ECO:0000313" key="3">
    <source>
        <dbReference type="EMBL" id="QHB52771.1"/>
    </source>
</evidence>
<feature type="transmembrane region" description="Helical" evidence="1">
    <location>
        <begin position="190"/>
        <end position="212"/>
    </location>
</feature>
<dbReference type="Proteomes" id="UP000465035">
    <property type="component" value="Chromosome"/>
</dbReference>
<name>A0A6P1EC09_LENHI</name>
<dbReference type="GO" id="GO:0016747">
    <property type="term" value="F:acyltransferase activity, transferring groups other than amino-acyl groups"/>
    <property type="evidence" value="ECO:0007669"/>
    <property type="project" value="InterPro"/>
</dbReference>
<feature type="transmembrane region" description="Helical" evidence="1">
    <location>
        <begin position="130"/>
        <end position="153"/>
    </location>
</feature>
<evidence type="ECO:0000259" key="2">
    <source>
        <dbReference type="Pfam" id="PF01757"/>
    </source>
</evidence>
<keyword evidence="1" id="KW-0812">Transmembrane</keyword>
<reference evidence="3 4" key="1">
    <citation type="submission" date="2019-12" db="EMBL/GenBank/DDBJ databases">
        <title>Lactobacillus hilgardii FLUB.</title>
        <authorList>
            <person name="Gustaw K."/>
        </authorList>
    </citation>
    <scope>NUCLEOTIDE SEQUENCE [LARGE SCALE GENOMIC DNA]</scope>
    <source>
        <strain evidence="3 4">FLUB</strain>
    </source>
</reference>
<accession>A0A6P1EC09</accession>
<dbReference type="Pfam" id="PF01757">
    <property type="entry name" value="Acyl_transf_3"/>
    <property type="match status" value="1"/>
</dbReference>
<feature type="transmembrane region" description="Helical" evidence="1">
    <location>
        <begin position="224"/>
        <end position="240"/>
    </location>
</feature>
<feature type="transmembrane region" description="Helical" evidence="1">
    <location>
        <begin position="160"/>
        <end position="178"/>
    </location>
</feature>
<feature type="transmembrane region" description="Helical" evidence="1">
    <location>
        <begin position="91"/>
        <end position="110"/>
    </location>
</feature>
<keyword evidence="3" id="KW-0012">Acyltransferase</keyword>
<evidence type="ECO:0000313" key="4">
    <source>
        <dbReference type="Proteomes" id="UP000465035"/>
    </source>
</evidence>
<dbReference type="InterPro" id="IPR052734">
    <property type="entry name" value="Nod_factor_acetyltransferase"/>
</dbReference>
<feature type="transmembrane region" description="Helical" evidence="1">
    <location>
        <begin position="260"/>
        <end position="282"/>
    </location>
</feature>
<keyword evidence="1" id="KW-1133">Transmembrane helix</keyword>
<gene>
    <name evidence="3" type="ORF">GQR93_11505</name>
</gene>
<keyword evidence="1" id="KW-0472">Membrane</keyword>
<protein>
    <submittedName>
        <fullName evidence="3">Acyltransferase family protein</fullName>
    </submittedName>
</protein>
<proteinExistence type="predicted"/>
<evidence type="ECO:0000256" key="1">
    <source>
        <dbReference type="SAM" id="Phobius"/>
    </source>
</evidence>
<feature type="transmembrane region" description="Helical" evidence="1">
    <location>
        <begin position="294"/>
        <end position="317"/>
    </location>
</feature>